<dbReference type="GO" id="GO:0004418">
    <property type="term" value="F:hydroxymethylbilane synthase activity"/>
    <property type="evidence" value="ECO:0007669"/>
    <property type="project" value="UniProtKB-EC"/>
</dbReference>
<comment type="similarity">
    <text evidence="3 8">Belongs to the HMBS family.</text>
</comment>
<name>A0ABZ2M0B8_9BACT</name>
<dbReference type="EC" id="2.5.1.61" evidence="8"/>
<dbReference type="SUPFAM" id="SSF53850">
    <property type="entry name" value="Periplasmic binding protein-like II"/>
    <property type="match status" value="1"/>
</dbReference>
<dbReference type="Gene3D" id="3.40.190.10">
    <property type="entry name" value="Periplasmic binding protein-like II"/>
    <property type="match status" value="2"/>
</dbReference>
<evidence type="ECO:0000256" key="6">
    <source>
        <dbReference type="ARBA" id="ARBA00023244"/>
    </source>
</evidence>
<dbReference type="Pfam" id="PF01379">
    <property type="entry name" value="Porphobil_deam"/>
    <property type="match status" value="1"/>
</dbReference>
<evidence type="ECO:0000259" key="10">
    <source>
        <dbReference type="Pfam" id="PF03900"/>
    </source>
</evidence>
<comment type="subunit">
    <text evidence="4 8">Monomer.</text>
</comment>
<accession>A0ABZ2M0B8</accession>
<dbReference type="InterPro" id="IPR000860">
    <property type="entry name" value="HemC"/>
</dbReference>
<proteinExistence type="inferred from homology"/>
<comment type="miscellaneous">
    <text evidence="8">The porphobilinogen subunits are added to the dipyrromethane group.</text>
</comment>
<dbReference type="PANTHER" id="PTHR11557:SF0">
    <property type="entry name" value="PORPHOBILINOGEN DEAMINASE"/>
    <property type="match status" value="1"/>
</dbReference>
<comment type="cofactor">
    <cofactor evidence="8">
        <name>dipyrromethane</name>
        <dbReference type="ChEBI" id="CHEBI:60342"/>
    </cofactor>
    <text evidence="8">Binds 1 dipyrromethane group covalently.</text>
</comment>
<dbReference type="PIRSF" id="PIRSF001438">
    <property type="entry name" value="4pyrrol_synth_OHMeBilane_synth"/>
    <property type="match status" value="1"/>
</dbReference>
<dbReference type="PROSITE" id="PS00533">
    <property type="entry name" value="PORPHOBILINOGEN_DEAM"/>
    <property type="match status" value="1"/>
</dbReference>
<dbReference type="Proteomes" id="UP001370348">
    <property type="component" value="Chromosome"/>
</dbReference>
<dbReference type="PRINTS" id="PR00151">
    <property type="entry name" value="PORPHBDMNASE"/>
</dbReference>
<dbReference type="NCBIfam" id="TIGR00212">
    <property type="entry name" value="hemC"/>
    <property type="match status" value="1"/>
</dbReference>
<dbReference type="HAMAP" id="MF_00260">
    <property type="entry name" value="Porphobil_deam"/>
    <property type="match status" value="1"/>
</dbReference>
<evidence type="ECO:0000256" key="1">
    <source>
        <dbReference type="ARBA" id="ARBA00002869"/>
    </source>
</evidence>
<evidence type="ECO:0000256" key="2">
    <source>
        <dbReference type="ARBA" id="ARBA00004735"/>
    </source>
</evidence>
<evidence type="ECO:0000256" key="4">
    <source>
        <dbReference type="ARBA" id="ARBA00011245"/>
    </source>
</evidence>
<keyword evidence="6 8" id="KW-0627">Porphyrin biosynthesis</keyword>
<dbReference type="InterPro" id="IPR036803">
    <property type="entry name" value="Porphobilinogen_deaminase_C_sf"/>
</dbReference>
<comment type="pathway">
    <text evidence="2">Porphyrin-containing compound metabolism; protoporphyrin-IX biosynthesis; coproporphyrinogen-III from 5-aminolevulinate: step 2/4.</text>
</comment>
<dbReference type="RefSeq" id="WP_394826192.1">
    <property type="nucleotide sequence ID" value="NZ_CP089984.1"/>
</dbReference>
<feature type="modified residue" description="S-(dipyrrolylmethanemethyl)cysteine" evidence="8">
    <location>
        <position position="239"/>
    </location>
</feature>
<comment type="catalytic activity">
    <reaction evidence="7 8">
        <text>4 porphobilinogen + H2O = hydroxymethylbilane + 4 NH4(+)</text>
        <dbReference type="Rhea" id="RHEA:13185"/>
        <dbReference type="ChEBI" id="CHEBI:15377"/>
        <dbReference type="ChEBI" id="CHEBI:28938"/>
        <dbReference type="ChEBI" id="CHEBI:57845"/>
        <dbReference type="ChEBI" id="CHEBI:58126"/>
        <dbReference type="EC" id="2.5.1.61"/>
    </reaction>
</comment>
<feature type="domain" description="Porphobilinogen deaminase N-terminal" evidence="9">
    <location>
        <begin position="6"/>
        <end position="210"/>
    </location>
</feature>
<organism evidence="11 12">
    <name type="scientific">Pendulispora albinea</name>
    <dbReference type="NCBI Taxonomy" id="2741071"/>
    <lineage>
        <taxon>Bacteria</taxon>
        <taxon>Pseudomonadati</taxon>
        <taxon>Myxococcota</taxon>
        <taxon>Myxococcia</taxon>
        <taxon>Myxococcales</taxon>
        <taxon>Sorangiineae</taxon>
        <taxon>Pendulisporaceae</taxon>
        <taxon>Pendulispora</taxon>
    </lineage>
</organism>
<protein>
    <recommendedName>
        <fullName evidence="8">Porphobilinogen deaminase</fullName>
        <shortName evidence="8">PBG</shortName>
        <ecNumber evidence="8">2.5.1.61</ecNumber>
    </recommendedName>
    <alternativeName>
        <fullName evidence="8">Hydroxymethylbilane synthase</fullName>
        <shortName evidence="8">HMBS</shortName>
    </alternativeName>
    <alternativeName>
        <fullName evidence="8">Pre-uroporphyrinogen synthase</fullName>
    </alternativeName>
</protein>
<dbReference type="EMBL" id="CP089984">
    <property type="protein sequence ID" value="WXB16567.1"/>
    <property type="molecule type" value="Genomic_DNA"/>
</dbReference>
<gene>
    <name evidence="8 11" type="primary">hemC</name>
    <name evidence="11" type="ORF">LZC94_04635</name>
</gene>
<feature type="domain" description="Porphobilinogen deaminase C-terminal" evidence="10">
    <location>
        <begin position="223"/>
        <end position="297"/>
    </location>
</feature>
<keyword evidence="5 8" id="KW-0808">Transferase</keyword>
<reference evidence="11 12" key="1">
    <citation type="submission" date="2021-12" db="EMBL/GenBank/DDBJ databases">
        <title>Discovery of the Pendulisporaceae a myxobacterial family with distinct sporulation behavior and unique specialized metabolism.</title>
        <authorList>
            <person name="Garcia R."/>
            <person name="Popoff A."/>
            <person name="Bader C.D."/>
            <person name="Loehr J."/>
            <person name="Walesch S."/>
            <person name="Walt C."/>
            <person name="Boldt J."/>
            <person name="Bunk B."/>
            <person name="Haeckl F.J.F.P.J."/>
            <person name="Gunesch A.P."/>
            <person name="Birkelbach J."/>
            <person name="Nuebel U."/>
            <person name="Pietschmann T."/>
            <person name="Bach T."/>
            <person name="Mueller R."/>
        </authorList>
    </citation>
    <scope>NUCLEOTIDE SEQUENCE [LARGE SCALE GENOMIC DNA]</scope>
    <source>
        <strain evidence="11 12">MSr11954</strain>
    </source>
</reference>
<keyword evidence="12" id="KW-1185">Reference proteome</keyword>
<evidence type="ECO:0000256" key="3">
    <source>
        <dbReference type="ARBA" id="ARBA00005638"/>
    </source>
</evidence>
<dbReference type="SUPFAM" id="SSF54782">
    <property type="entry name" value="Porphobilinogen deaminase (hydroxymethylbilane synthase), C-terminal domain"/>
    <property type="match status" value="1"/>
</dbReference>
<evidence type="ECO:0000256" key="5">
    <source>
        <dbReference type="ARBA" id="ARBA00022679"/>
    </source>
</evidence>
<evidence type="ECO:0000313" key="11">
    <source>
        <dbReference type="EMBL" id="WXB16567.1"/>
    </source>
</evidence>
<evidence type="ECO:0000256" key="7">
    <source>
        <dbReference type="ARBA" id="ARBA00048169"/>
    </source>
</evidence>
<dbReference type="Pfam" id="PF03900">
    <property type="entry name" value="Porphobil_deamC"/>
    <property type="match status" value="1"/>
</dbReference>
<dbReference type="InterPro" id="IPR022417">
    <property type="entry name" value="Porphobilin_deaminase_N"/>
</dbReference>
<dbReference type="InterPro" id="IPR022419">
    <property type="entry name" value="Porphobilin_deaminase_cofac_BS"/>
</dbReference>
<dbReference type="PANTHER" id="PTHR11557">
    <property type="entry name" value="PORPHOBILINOGEN DEAMINASE"/>
    <property type="match status" value="1"/>
</dbReference>
<evidence type="ECO:0000259" key="9">
    <source>
        <dbReference type="Pfam" id="PF01379"/>
    </source>
</evidence>
<evidence type="ECO:0000256" key="8">
    <source>
        <dbReference type="HAMAP-Rule" id="MF_00260"/>
    </source>
</evidence>
<sequence>MRLVYATRKSLLALAQCRAVIARLRAIHPHVEWVEEQVVTSGDKIQDRPLADIGGKGLFVKEIEERLLDGRAQIAVHSIKDVPGVIPEGLAIVCVPAREDPRDALVAPRHASLAALPPGATVGTSSLRRLVALKNARPDLNVVPMRGNVDTRLRKVDAGEVDAIVLANAGLIRLGLGARVTELLAPEVSLPAVGQGALGIEAHEGDEATRALLAPLHDPVTGICVATERGVMIAVEGDCRTPIAAHAIRTAEGALHLRAFIANPDGTHCRTTERTIPWPSSESEAAGVGRDVGHHLLAQIS</sequence>
<comment type="function">
    <text evidence="1 8">Tetrapolymerization of the monopyrrole PBG into the hydroxymethylbilane pre-uroporphyrinogen in several discrete steps.</text>
</comment>
<dbReference type="Gene3D" id="3.30.160.40">
    <property type="entry name" value="Porphobilinogen deaminase, C-terminal domain"/>
    <property type="match status" value="1"/>
</dbReference>
<evidence type="ECO:0000313" key="12">
    <source>
        <dbReference type="Proteomes" id="UP001370348"/>
    </source>
</evidence>
<dbReference type="InterPro" id="IPR022418">
    <property type="entry name" value="Porphobilinogen_deaminase_C"/>
</dbReference>